<evidence type="ECO:0000313" key="2">
    <source>
        <dbReference type="Proteomes" id="UP001177212"/>
    </source>
</evidence>
<dbReference type="RefSeq" id="WP_305471713.1">
    <property type="nucleotide sequence ID" value="NZ_JAUYVT010000004.1"/>
</dbReference>
<accession>A0ABT9FCB9</accession>
<dbReference type="EMBL" id="JAUYVT010000004">
    <property type="protein sequence ID" value="MDP2564436.1"/>
    <property type="molecule type" value="Genomic_DNA"/>
</dbReference>
<gene>
    <name evidence="1" type="ORF">Q8W34_07300</name>
</gene>
<comment type="caution">
    <text evidence="1">The sequence shown here is derived from an EMBL/GenBank/DDBJ whole genome shotgun (WGS) entry which is preliminary data.</text>
</comment>
<name>A0ABT9FCB9_9GAMM</name>
<protein>
    <submittedName>
        <fullName evidence="1">Uncharacterized protein</fullName>
    </submittedName>
</protein>
<dbReference type="Proteomes" id="UP001177212">
    <property type="component" value="Unassembled WGS sequence"/>
</dbReference>
<reference evidence="1" key="1">
    <citation type="submission" date="2023-07" db="EMBL/GenBank/DDBJ databases">
        <title>Genome content predicts the carbon catabolic preferences of heterotrophic bacteria.</title>
        <authorList>
            <person name="Gralka M."/>
        </authorList>
    </citation>
    <scope>NUCLEOTIDE SEQUENCE</scope>
    <source>
        <strain evidence="1">4G09</strain>
    </source>
</reference>
<sequence>MTVNSDVYGASWPVGSEIEMFGERLVIVENLGAYGVVKRLDGEVVSGFWYWSCLGEKAELVLNSV</sequence>
<organism evidence="1 2">
    <name type="scientific">Pseudoalteromonas marina</name>
    <dbReference type="NCBI Taxonomy" id="267375"/>
    <lineage>
        <taxon>Bacteria</taxon>
        <taxon>Pseudomonadati</taxon>
        <taxon>Pseudomonadota</taxon>
        <taxon>Gammaproteobacteria</taxon>
        <taxon>Alteromonadales</taxon>
        <taxon>Pseudoalteromonadaceae</taxon>
        <taxon>Pseudoalteromonas</taxon>
    </lineage>
</organism>
<proteinExistence type="predicted"/>
<evidence type="ECO:0000313" key="1">
    <source>
        <dbReference type="EMBL" id="MDP2564436.1"/>
    </source>
</evidence>
<keyword evidence="2" id="KW-1185">Reference proteome</keyword>